<dbReference type="GO" id="GO:0016779">
    <property type="term" value="F:nucleotidyltransferase activity"/>
    <property type="evidence" value="ECO:0007669"/>
    <property type="project" value="UniProtKB-ARBA"/>
</dbReference>
<dbReference type="CDD" id="cd04182">
    <property type="entry name" value="GT_2_like_f"/>
    <property type="match status" value="1"/>
</dbReference>
<dbReference type="Pfam" id="PF12804">
    <property type="entry name" value="NTP_transf_3"/>
    <property type="match status" value="1"/>
</dbReference>
<dbReference type="EMBL" id="UOFI01000170">
    <property type="protein sequence ID" value="VAW69647.1"/>
    <property type="molecule type" value="Genomic_DNA"/>
</dbReference>
<dbReference type="PANTHER" id="PTHR43777:SF1">
    <property type="entry name" value="MOLYBDENUM COFACTOR CYTIDYLYLTRANSFERASE"/>
    <property type="match status" value="1"/>
</dbReference>
<dbReference type="SUPFAM" id="SSF53448">
    <property type="entry name" value="Nucleotide-diphospho-sugar transferases"/>
    <property type="match status" value="1"/>
</dbReference>
<evidence type="ECO:0000259" key="1">
    <source>
        <dbReference type="Pfam" id="PF12804"/>
    </source>
</evidence>
<dbReference type="PANTHER" id="PTHR43777">
    <property type="entry name" value="MOLYBDENUM COFACTOR CYTIDYLYLTRANSFERASE"/>
    <property type="match status" value="1"/>
</dbReference>
<organism evidence="2">
    <name type="scientific">hydrothermal vent metagenome</name>
    <dbReference type="NCBI Taxonomy" id="652676"/>
    <lineage>
        <taxon>unclassified sequences</taxon>
        <taxon>metagenomes</taxon>
        <taxon>ecological metagenomes</taxon>
    </lineage>
</organism>
<dbReference type="InterPro" id="IPR025877">
    <property type="entry name" value="MobA-like_NTP_Trfase"/>
</dbReference>
<dbReference type="AlphaFoldDB" id="A0A3B0Y226"/>
<feature type="domain" description="MobA-like NTP transferase" evidence="1">
    <location>
        <begin position="5"/>
        <end position="162"/>
    </location>
</feature>
<dbReference type="InterPro" id="IPR029044">
    <property type="entry name" value="Nucleotide-diphossugar_trans"/>
</dbReference>
<proteinExistence type="predicted"/>
<evidence type="ECO:0000313" key="2">
    <source>
        <dbReference type="EMBL" id="VAW69647.1"/>
    </source>
</evidence>
<reference evidence="2" key="1">
    <citation type="submission" date="2018-06" db="EMBL/GenBank/DDBJ databases">
        <authorList>
            <person name="Zhirakovskaya E."/>
        </authorList>
    </citation>
    <scope>NUCLEOTIDE SEQUENCE</scope>
</reference>
<gene>
    <name evidence="2" type="ORF">MNBD_GAMMA09-2659</name>
</gene>
<sequence length="191" mass="21584">MIYYIILAAGTSQRFGADKTQLCIDDTPMAISIALILKKITPNILIIINEDNEKLQQATNKYNIDYRLNPSATNSGIGSSISRAVKETRHADGWIFCLGDMPFIQPDTYIQVYNALNTEHERSIILPRYNKKPGHPVGFTRFYQTQLEDKTGDTGARTIINNNINNVHYIQTEDAGILIDIDTKADFDRML</sequence>
<protein>
    <recommendedName>
        <fullName evidence="1">MobA-like NTP transferase domain-containing protein</fullName>
    </recommendedName>
</protein>
<accession>A0A3B0Y226</accession>
<dbReference type="Gene3D" id="3.90.550.10">
    <property type="entry name" value="Spore Coat Polysaccharide Biosynthesis Protein SpsA, Chain A"/>
    <property type="match status" value="1"/>
</dbReference>
<name>A0A3B0Y226_9ZZZZ</name>